<evidence type="ECO:0000313" key="12">
    <source>
        <dbReference type="Proteomes" id="UP000182635"/>
    </source>
</evidence>
<dbReference type="Proteomes" id="UP000182635">
    <property type="component" value="Unassembled WGS sequence"/>
</dbReference>
<evidence type="ECO:0000256" key="9">
    <source>
        <dbReference type="PIRSR" id="PIRSR602481-1"/>
    </source>
</evidence>
<dbReference type="InterPro" id="IPR002481">
    <property type="entry name" value="FUR"/>
</dbReference>
<comment type="similarity">
    <text evidence="2">Belongs to the Fur family.</text>
</comment>
<evidence type="ECO:0000256" key="7">
    <source>
        <dbReference type="ARBA" id="ARBA00023125"/>
    </source>
</evidence>
<keyword evidence="7" id="KW-0238">DNA-binding</keyword>
<reference evidence="12" key="1">
    <citation type="submission" date="2016-10" db="EMBL/GenBank/DDBJ databases">
        <authorList>
            <person name="Varghese N."/>
            <person name="Submissions S."/>
        </authorList>
    </citation>
    <scope>NUCLEOTIDE SEQUENCE [LARGE SCALE GENOMIC DNA]</scope>
    <source>
        <strain evidence="12">DSM 20403</strain>
    </source>
</reference>
<evidence type="ECO:0000256" key="8">
    <source>
        <dbReference type="ARBA" id="ARBA00023163"/>
    </source>
</evidence>
<feature type="binding site" evidence="9">
    <location>
        <position position="99"/>
    </location>
    <ligand>
        <name>Zn(2+)</name>
        <dbReference type="ChEBI" id="CHEBI:29105"/>
    </ligand>
</feature>
<dbReference type="InterPro" id="IPR043135">
    <property type="entry name" value="Fur_C"/>
</dbReference>
<evidence type="ECO:0000313" key="11">
    <source>
        <dbReference type="EMBL" id="SFG45057.1"/>
    </source>
</evidence>
<gene>
    <name evidence="11" type="ORF">SAMN02910432_01430</name>
</gene>
<feature type="binding site" evidence="9">
    <location>
        <position position="135"/>
    </location>
    <ligand>
        <name>Zn(2+)</name>
        <dbReference type="ChEBI" id="CHEBI:29105"/>
    </ligand>
</feature>
<evidence type="ECO:0000256" key="1">
    <source>
        <dbReference type="ARBA" id="ARBA00004496"/>
    </source>
</evidence>
<dbReference type="Pfam" id="PF01475">
    <property type="entry name" value="FUR"/>
    <property type="match status" value="1"/>
</dbReference>
<dbReference type="AlphaFoldDB" id="A0A1I2S2J4"/>
<dbReference type="PANTHER" id="PTHR33202:SF1">
    <property type="entry name" value="FERRIC UPTAKE REGULATION PROTEIN"/>
    <property type="match status" value="1"/>
</dbReference>
<dbReference type="GO" id="GO:0005737">
    <property type="term" value="C:cytoplasm"/>
    <property type="evidence" value="ECO:0007669"/>
    <property type="project" value="UniProtKB-SubCell"/>
</dbReference>
<dbReference type="GO" id="GO:0003700">
    <property type="term" value="F:DNA-binding transcription factor activity"/>
    <property type="evidence" value="ECO:0007669"/>
    <property type="project" value="InterPro"/>
</dbReference>
<comment type="subcellular location">
    <subcellularLocation>
        <location evidence="1">Cytoplasm</location>
    </subcellularLocation>
</comment>
<organism evidence="11 12">
    <name type="scientific">Ligilactobacillus ruminis DSM 20403 = NBRC 102161</name>
    <dbReference type="NCBI Taxonomy" id="1423798"/>
    <lineage>
        <taxon>Bacteria</taxon>
        <taxon>Bacillati</taxon>
        <taxon>Bacillota</taxon>
        <taxon>Bacilli</taxon>
        <taxon>Lactobacillales</taxon>
        <taxon>Lactobacillaceae</taxon>
        <taxon>Ligilactobacillus</taxon>
    </lineage>
</organism>
<dbReference type="RefSeq" id="WP_046922046.1">
    <property type="nucleotide sequence ID" value="NZ_AYYL01000013.1"/>
</dbReference>
<dbReference type="OrthoDB" id="8659436at2"/>
<evidence type="ECO:0000256" key="2">
    <source>
        <dbReference type="ARBA" id="ARBA00007957"/>
    </source>
</evidence>
<dbReference type="PANTHER" id="PTHR33202">
    <property type="entry name" value="ZINC UPTAKE REGULATION PROTEIN"/>
    <property type="match status" value="1"/>
</dbReference>
<evidence type="ECO:0000256" key="5">
    <source>
        <dbReference type="ARBA" id="ARBA00022833"/>
    </source>
</evidence>
<evidence type="ECO:0000256" key="10">
    <source>
        <dbReference type="PIRSR" id="PIRSR602481-2"/>
    </source>
</evidence>
<comment type="cofactor">
    <cofactor evidence="10">
        <name>Mn(2+)</name>
        <dbReference type="ChEBI" id="CHEBI:29035"/>
    </cofactor>
    <cofactor evidence="10">
        <name>Fe(2+)</name>
        <dbReference type="ChEBI" id="CHEBI:29033"/>
    </cofactor>
    <text evidence="10">Binds 1 Mn(2+) or Fe(2+) ion per subunit.</text>
</comment>
<dbReference type="CDD" id="cd07153">
    <property type="entry name" value="Fur_like"/>
    <property type="match status" value="1"/>
</dbReference>
<dbReference type="InterPro" id="IPR036390">
    <property type="entry name" value="WH_DNA-bd_sf"/>
</dbReference>
<dbReference type="GO" id="GO:1900376">
    <property type="term" value="P:regulation of secondary metabolite biosynthetic process"/>
    <property type="evidence" value="ECO:0007669"/>
    <property type="project" value="TreeGrafter"/>
</dbReference>
<dbReference type="GO" id="GO:0008270">
    <property type="term" value="F:zinc ion binding"/>
    <property type="evidence" value="ECO:0007669"/>
    <property type="project" value="TreeGrafter"/>
</dbReference>
<keyword evidence="5 9" id="KW-0862">Zinc</keyword>
<dbReference type="EMBL" id="FOPI01000022">
    <property type="protein sequence ID" value="SFG45057.1"/>
    <property type="molecule type" value="Genomic_DNA"/>
</dbReference>
<feature type="binding site" evidence="10">
    <location>
        <position position="124"/>
    </location>
    <ligand>
        <name>Fe cation</name>
        <dbReference type="ChEBI" id="CHEBI:24875"/>
    </ligand>
</feature>
<evidence type="ECO:0000256" key="3">
    <source>
        <dbReference type="ARBA" id="ARBA00022490"/>
    </source>
</evidence>
<keyword evidence="9" id="KW-0479">Metal-binding</keyword>
<dbReference type="Gene3D" id="3.30.1490.190">
    <property type="match status" value="1"/>
</dbReference>
<feature type="binding site" evidence="10">
    <location>
        <position position="90"/>
    </location>
    <ligand>
        <name>Fe cation</name>
        <dbReference type="ChEBI" id="CHEBI:24875"/>
    </ligand>
</feature>
<dbReference type="GO" id="GO:0000976">
    <property type="term" value="F:transcription cis-regulatory region binding"/>
    <property type="evidence" value="ECO:0007669"/>
    <property type="project" value="TreeGrafter"/>
</dbReference>
<feature type="binding site" evidence="9">
    <location>
        <position position="132"/>
    </location>
    <ligand>
        <name>Zn(2+)</name>
        <dbReference type="ChEBI" id="CHEBI:29105"/>
    </ligand>
</feature>
<evidence type="ECO:0000256" key="4">
    <source>
        <dbReference type="ARBA" id="ARBA00022491"/>
    </source>
</evidence>
<accession>A0A1I2S2J4</accession>
<comment type="cofactor">
    <cofactor evidence="9">
        <name>Zn(2+)</name>
        <dbReference type="ChEBI" id="CHEBI:29105"/>
    </cofactor>
    <text evidence="9">Binds 1 zinc ion per subunit.</text>
</comment>
<keyword evidence="4" id="KW-0678">Repressor</keyword>
<name>A0A1I2S2J4_9LACO</name>
<keyword evidence="3" id="KW-0963">Cytoplasm</keyword>
<protein>
    <submittedName>
        <fullName evidence="11">Fur family transcriptional regulator, zinc uptake regulator</fullName>
    </submittedName>
</protein>
<dbReference type="Gene3D" id="1.10.10.10">
    <property type="entry name" value="Winged helix-like DNA-binding domain superfamily/Winged helix DNA-binding domain"/>
    <property type="match status" value="1"/>
</dbReference>
<dbReference type="GO" id="GO:0045892">
    <property type="term" value="P:negative regulation of DNA-templated transcription"/>
    <property type="evidence" value="ECO:0007669"/>
    <property type="project" value="TreeGrafter"/>
</dbReference>
<keyword evidence="8" id="KW-0804">Transcription</keyword>
<feature type="binding site" evidence="9">
    <location>
        <position position="96"/>
    </location>
    <ligand>
        <name>Zn(2+)</name>
        <dbReference type="ChEBI" id="CHEBI:29105"/>
    </ligand>
</feature>
<dbReference type="SUPFAM" id="SSF46785">
    <property type="entry name" value="Winged helix' DNA-binding domain"/>
    <property type="match status" value="1"/>
</dbReference>
<proteinExistence type="inferred from homology"/>
<keyword evidence="6" id="KW-0805">Transcription regulation</keyword>
<dbReference type="InterPro" id="IPR036388">
    <property type="entry name" value="WH-like_DNA-bd_sf"/>
</dbReference>
<keyword evidence="10" id="KW-0408">Iron</keyword>
<evidence type="ECO:0000256" key="6">
    <source>
        <dbReference type="ARBA" id="ARBA00023015"/>
    </source>
</evidence>
<sequence>MIDQALQLLKSHNYKITKQRRTMLEYLSGFRENYVNVTKIDEHMRELFPGISHDTVYRNIREFAEIGILETKSRPNGTCVKYQCDFNQMHHHHFVCRKCGRVQEIKICPLDFQKQLPGCVIEDHRFELTGLCSECAGTERNFK</sequence>